<dbReference type="InterPro" id="IPR050951">
    <property type="entry name" value="Retrovirus_Pol_polyprotein"/>
</dbReference>
<dbReference type="GO" id="GO:0016787">
    <property type="term" value="F:hydrolase activity"/>
    <property type="evidence" value="ECO:0007669"/>
    <property type="project" value="UniProtKB-KW"/>
</dbReference>
<dbReference type="InterPro" id="IPR043128">
    <property type="entry name" value="Rev_trsase/Diguanyl_cyclase"/>
</dbReference>
<name>B1PJ54_THAPS</name>
<feature type="domain" description="Reverse transcriptase" evidence="8">
    <location>
        <begin position="361"/>
        <end position="538"/>
    </location>
</feature>
<keyword evidence="5" id="KW-0255">Endonuclease</keyword>
<dbReference type="Gene3D" id="3.30.420.10">
    <property type="entry name" value="Ribonuclease H-like superfamily/Ribonuclease H"/>
    <property type="match status" value="1"/>
</dbReference>
<dbReference type="Pfam" id="PF17917">
    <property type="entry name" value="RT_RNaseH"/>
    <property type="match status" value="1"/>
</dbReference>
<dbReference type="Gene3D" id="1.10.340.70">
    <property type="match status" value="1"/>
</dbReference>
<dbReference type="InterPro" id="IPR000477">
    <property type="entry name" value="RT_dom"/>
</dbReference>
<evidence type="ECO:0000256" key="1">
    <source>
        <dbReference type="ARBA" id="ARBA00012493"/>
    </source>
</evidence>
<dbReference type="InterPro" id="IPR021109">
    <property type="entry name" value="Peptidase_aspartic_dom_sf"/>
</dbReference>
<evidence type="ECO:0000259" key="9">
    <source>
        <dbReference type="PROSITE" id="PS50994"/>
    </source>
</evidence>
<dbReference type="SUPFAM" id="SSF53098">
    <property type="entry name" value="Ribonuclease H-like"/>
    <property type="match status" value="1"/>
</dbReference>
<keyword evidence="3" id="KW-0548">Nucleotidyltransferase</keyword>
<dbReference type="InterPro" id="IPR001584">
    <property type="entry name" value="Integrase_cat-core"/>
</dbReference>
<dbReference type="Gene3D" id="3.10.10.10">
    <property type="entry name" value="HIV Type 1 Reverse Transcriptase, subunit A, domain 1"/>
    <property type="match status" value="1"/>
</dbReference>
<dbReference type="InterPro" id="IPR043502">
    <property type="entry name" value="DNA/RNA_pol_sf"/>
</dbReference>
<reference evidence="10" key="1">
    <citation type="submission" date="2008-01" db="EMBL/GenBank/DDBJ databases">
        <title>Pirate Transposons in Diatom Genomes.</title>
        <authorList>
            <person name="Maumus F."/>
            <person name="Allen A."/>
            <person name="Bowler C."/>
        </authorList>
    </citation>
    <scope>NUCLEOTIDE SEQUENCE</scope>
</reference>
<dbReference type="AlphaFoldDB" id="B1PJ54"/>
<keyword evidence="4" id="KW-0540">Nuclease</keyword>
<dbReference type="CDD" id="cd09274">
    <property type="entry name" value="RNase_HI_RT_Ty3"/>
    <property type="match status" value="1"/>
</dbReference>
<dbReference type="Gene3D" id="3.30.70.270">
    <property type="match status" value="2"/>
</dbReference>
<dbReference type="EC" id="2.7.7.49" evidence="1"/>
<evidence type="ECO:0000256" key="6">
    <source>
        <dbReference type="ARBA" id="ARBA00022801"/>
    </source>
</evidence>
<dbReference type="PANTHER" id="PTHR37984:SF5">
    <property type="entry name" value="PROTEIN NYNRIN-LIKE"/>
    <property type="match status" value="1"/>
</dbReference>
<dbReference type="InterPro" id="IPR041373">
    <property type="entry name" value="RT_RNaseH"/>
</dbReference>
<dbReference type="Pfam" id="PF00077">
    <property type="entry name" value="RVP"/>
    <property type="match status" value="1"/>
</dbReference>
<dbReference type="Pfam" id="PF00078">
    <property type="entry name" value="RVT_1"/>
    <property type="match status" value="1"/>
</dbReference>
<evidence type="ECO:0000256" key="4">
    <source>
        <dbReference type="ARBA" id="ARBA00022722"/>
    </source>
</evidence>
<evidence type="ECO:0000259" key="8">
    <source>
        <dbReference type="PROSITE" id="PS50878"/>
    </source>
</evidence>
<dbReference type="InterPro" id="IPR036397">
    <property type="entry name" value="RNaseH_sf"/>
</dbReference>
<proteinExistence type="predicted"/>
<evidence type="ECO:0000256" key="5">
    <source>
        <dbReference type="ARBA" id="ARBA00022759"/>
    </source>
</evidence>
<dbReference type="GO" id="GO:0015074">
    <property type="term" value="P:DNA integration"/>
    <property type="evidence" value="ECO:0007669"/>
    <property type="project" value="InterPro"/>
</dbReference>
<evidence type="ECO:0000313" key="10">
    <source>
        <dbReference type="EMBL" id="ACA60914.1"/>
    </source>
</evidence>
<dbReference type="FunFam" id="3.30.70.270:FF:000020">
    <property type="entry name" value="Transposon Tf2-6 polyprotein-like Protein"/>
    <property type="match status" value="1"/>
</dbReference>
<dbReference type="SUPFAM" id="SSF56672">
    <property type="entry name" value="DNA/RNA polymerases"/>
    <property type="match status" value="1"/>
</dbReference>
<dbReference type="PROSITE" id="PS50878">
    <property type="entry name" value="RT_POL"/>
    <property type="match status" value="1"/>
</dbReference>
<feature type="domain" description="Integrase catalytic" evidence="9">
    <location>
        <begin position="928"/>
        <end position="1098"/>
    </location>
</feature>
<evidence type="ECO:0000256" key="3">
    <source>
        <dbReference type="ARBA" id="ARBA00022695"/>
    </source>
</evidence>
<dbReference type="SUPFAM" id="SSF50630">
    <property type="entry name" value="Acid proteases"/>
    <property type="match status" value="1"/>
</dbReference>
<protein>
    <recommendedName>
        <fullName evidence="1">RNA-directed DNA polymerase</fullName>
        <ecNumber evidence="1">2.7.7.49</ecNumber>
    </recommendedName>
</protein>
<organism evidence="10">
    <name type="scientific">Thalassiosira pseudonana</name>
    <name type="common">Marine diatom</name>
    <name type="synonym">Cyclotella nana</name>
    <dbReference type="NCBI Taxonomy" id="35128"/>
    <lineage>
        <taxon>Eukaryota</taxon>
        <taxon>Sar</taxon>
        <taxon>Stramenopiles</taxon>
        <taxon>Ochrophyta</taxon>
        <taxon>Bacillariophyta</taxon>
        <taxon>Coscinodiscophyceae</taxon>
        <taxon>Thalassiosirophycidae</taxon>
        <taxon>Thalassiosirales</taxon>
        <taxon>Thalassiosiraceae</taxon>
        <taxon>Thalassiosira</taxon>
    </lineage>
</organism>
<dbReference type="InterPro" id="IPR018061">
    <property type="entry name" value="Retropepsins"/>
</dbReference>
<dbReference type="GO" id="GO:0003676">
    <property type="term" value="F:nucleic acid binding"/>
    <property type="evidence" value="ECO:0007669"/>
    <property type="project" value="InterPro"/>
</dbReference>
<dbReference type="PANTHER" id="PTHR37984">
    <property type="entry name" value="PROTEIN CBG26694"/>
    <property type="match status" value="1"/>
</dbReference>
<dbReference type="PROSITE" id="PS50994">
    <property type="entry name" value="INTEGRASE"/>
    <property type="match status" value="1"/>
</dbReference>
<dbReference type="Gene3D" id="2.40.70.10">
    <property type="entry name" value="Acid Proteases"/>
    <property type="match status" value="1"/>
</dbReference>
<keyword evidence="6" id="KW-0378">Hydrolase</keyword>
<dbReference type="GO" id="GO:0003964">
    <property type="term" value="F:RNA-directed DNA polymerase activity"/>
    <property type="evidence" value="ECO:0007669"/>
    <property type="project" value="UniProtKB-KW"/>
</dbReference>
<dbReference type="GO" id="GO:0004519">
    <property type="term" value="F:endonuclease activity"/>
    <property type="evidence" value="ECO:0007669"/>
    <property type="project" value="UniProtKB-KW"/>
</dbReference>
<sequence>LQQRTADGLHAESYDLMQQDEESEEISNNIKSIVEHVNEVDDTNLSTFPETDCDASKDGDASAEIANGDASDNGEDDIGMIDMLAFEPIIYQVPTPKQLQSQSKDIVPATLMIVQKVQGQQCPRLLKVLLDSGGGATLFHRSCLPRGATPRMLPEKKEMKTILGIFTPNNEVLLEDIQLPEFDKSRKVDFVNAFIFDEPCRYDVILGRDFLSKAGITICFKSNVMTWLENVVPMRCPTTDKETLEAVLDACYMHDEEYELEIDWLDGYLSNPIPILDAKYEKADIDEVTTMQKHLTKEQQRELATLLRKHEKLFNGTLGLYPHKKVHIDVEPNAKPVHSRAYPIPRVQLETFKRELMHLVRIGVLSPQGASEWASPSFIIPKKDGRVRWISDLRALNKVIKRKQYPLPIITEIIRRRTGYSFFTKLDISMQYYTFELDDESKELCTIVTPFGKFKYNRLPMGLKCSPDIAQEAMDNLFRDIDEAEVYIDDVGAFSNTWAQHIDLLDTILGRLEDNGFTINPLKCEWGIKETDWLGYWLTPHGVKPWKKKIQGILDMQRPTTLKEMRTFLGAVNYYRDLWPRRAHILKPLTDRVGKKEFIWTPEMEKSFKTMKAVVAADALMHYPNHNLPFEIYTDASDYQLGACIMQNKAPVVYFSRKLTGAQRNYTTMEKELLSVVMVCKEYRSMLLGADLHFFTDHKNLTYHNLNSQRVLRWRCYLEEYSPNFHYLPGKDNVLADAFSRLPCLHDEGVEGKSNDELDDLGTEELHSQFRAKRNDNVESFASLLDEPSVFDCFVNLPQIPQQQNPLNYVVLQQNQIADAQLQTLLRDNPQRYQLRDFGDVQLICYVKDGDDPLTQWKIALPENMIQHTMIWFHHVIGHPGNNRLRDTIQARYYHPSLRKKIDEFQCGICEQHKLSGAGYGYLPEREARLAPWTEVAIDLIGPWKLELNGRAYEFNALTCIDTVTNLVELIRVDKKTASQIRSKFEQVWLARYPWPQRCVHDNGGEFVGASFQELLEAANIRDVPTSSRNPQSNAICERMHQTVGNILRTLIYSNPPQTEEQAANLVDEALATTMHAMRSAVSRTLGSSPGALAFNRDMFLDVPLLADWHLLQQRREHLINENLRRQNMKRRRWDYVPGQRVWLKTVDPTKLGLRTIGPFFIEQVHTNGTITIERRRGVLERVNIRRVVPSRE</sequence>
<dbReference type="InterPro" id="IPR012337">
    <property type="entry name" value="RNaseH-like_sf"/>
</dbReference>
<keyword evidence="2" id="KW-0808">Transferase</keyword>
<evidence type="ECO:0000256" key="7">
    <source>
        <dbReference type="ARBA" id="ARBA00022918"/>
    </source>
</evidence>
<dbReference type="CDD" id="cd01647">
    <property type="entry name" value="RT_LTR"/>
    <property type="match status" value="1"/>
</dbReference>
<keyword evidence="7" id="KW-0695">RNA-directed DNA polymerase</keyword>
<dbReference type="EMBL" id="EU432500">
    <property type="protein sequence ID" value="ACA60914.1"/>
    <property type="molecule type" value="Genomic_DNA"/>
</dbReference>
<feature type="non-terminal residue" evidence="10">
    <location>
        <position position="1"/>
    </location>
</feature>
<accession>B1PJ54</accession>
<evidence type="ECO:0000256" key="2">
    <source>
        <dbReference type="ARBA" id="ARBA00022679"/>
    </source>
</evidence>
<dbReference type="CDD" id="cd00303">
    <property type="entry name" value="retropepsin_like"/>
    <property type="match status" value="1"/>
</dbReference>